<evidence type="ECO:0000313" key="9">
    <source>
        <dbReference type="EMBL" id="MFN2976794.1"/>
    </source>
</evidence>
<keyword evidence="3" id="KW-0645">Protease</keyword>
<keyword evidence="7" id="KW-0472">Membrane</keyword>
<comment type="cofactor">
    <cofactor evidence="1">
        <name>Zn(2+)</name>
        <dbReference type="ChEBI" id="CHEBI:29105"/>
    </cofactor>
</comment>
<organism evidence="9 10">
    <name type="scientific">Terriglobus aquaticus</name>
    <dbReference type="NCBI Taxonomy" id="940139"/>
    <lineage>
        <taxon>Bacteria</taxon>
        <taxon>Pseudomonadati</taxon>
        <taxon>Acidobacteriota</taxon>
        <taxon>Terriglobia</taxon>
        <taxon>Terriglobales</taxon>
        <taxon>Acidobacteriaceae</taxon>
        <taxon>Terriglobus</taxon>
    </lineage>
</organism>
<dbReference type="PANTHER" id="PTHR39188">
    <property type="entry name" value="MEMBRANE-ASSOCIATED ZINC METALLOPROTEASE M50B"/>
    <property type="match status" value="1"/>
</dbReference>
<dbReference type="EMBL" id="JBJYXY010000001">
    <property type="protein sequence ID" value="MFN2976794.1"/>
    <property type="molecule type" value="Genomic_DNA"/>
</dbReference>
<keyword evidence="6" id="KW-0482">Metalloprotease</keyword>
<evidence type="ECO:0000256" key="3">
    <source>
        <dbReference type="ARBA" id="ARBA00022670"/>
    </source>
</evidence>
<proteinExistence type="inferred from homology"/>
<dbReference type="InterPro" id="IPR046342">
    <property type="entry name" value="CBS_dom_sf"/>
</dbReference>
<keyword evidence="7" id="KW-0812">Transmembrane</keyword>
<feature type="domain" description="CBS" evidence="8">
    <location>
        <begin position="235"/>
        <end position="287"/>
    </location>
</feature>
<keyword evidence="4" id="KW-0378">Hydrolase</keyword>
<dbReference type="SUPFAM" id="SSF54631">
    <property type="entry name" value="CBS-domain pair"/>
    <property type="match status" value="1"/>
</dbReference>
<feature type="transmembrane region" description="Helical" evidence="7">
    <location>
        <begin position="12"/>
        <end position="33"/>
    </location>
</feature>
<evidence type="ECO:0000259" key="8">
    <source>
        <dbReference type="Pfam" id="PF00571"/>
    </source>
</evidence>
<evidence type="ECO:0000256" key="6">
    <source>
        <dbReference type="ARBA" id="ARBA00023049"/>
    </source>
</evidence>
<dbReference type="Gene3D" id="3.10.580.10">
    <property type="entry name" value="CBS-domain"/>
    <property type="match status" value="1"/>
</dbReference>
<accession>A0ABW9KQK7</accession>
<feature type="transmembrane region" description="Helical" evidence="7">
    <location>
        <begin position="98"/>
        <end position="121"/>
    </location>
</feature>
<dbReference type="PANTHER" id="PTHR39188:SF3">
    <property type="entry name" value="STAGE IV SPORULATION PROTEIN FB"/>
    <property type="match status" value="1"/>
</dbReference>
<dbReference type="RefSeq" id="WP_263415019.1">
    <property type="nucleotide sequence ID" value="NZ_BAABBH010000001.1"/>
</dbReference>
<feature type="transmembrane region" description="Helical" evidence="7">
    <location>
        <begin position="39"/>
        <end position="56"/>
    </location>
</feature>
<evidence type="ECO:0000256" key="2">
    <source>
        <dbReference type="ARBA" id="ARBA00007931"/>
    </source>
</evidence>
<keyword evidence="10" id="KW-1185">Reference proteome</keyword>
<feature type="transmembrane region" description="Helical" evidence="7">
    <location>
        <begin position="141"/>
        <end position="168"/>
    </location>
</feature>
<comment type="similarity">
    <text evidence="2">Belongs to the peptidase M50B family.</text>
</comment>
<dbReference type="Pfam" id="PF00571">
    <property type="entry name" value="CBS"/>
    <property type="match status" value="1"/>
</dbReference>
<dbReference type="Proteomes" id="UP001634747">
    <property type="component" value="Unassembled WGS sequence"/>
</dbReference>
<keyword evidence="7" id="KW-1133">Transmembrane helix</keyword>
<evidence type="ECO:0000313" key="10">
    <source>
        <dbReference type="Proteomes" id="UP001634747"/>
    </source>
</evidence>
<comment type="caution">
    <text evidence="9">The sequence shown here is derived from an EMBL/GenBank/DDBJ whole genome shotgun (WGS) entry which is preliminary data.</text>
</comment>
<keyword evidence="5" id="KW-0862">Zinc</keyword>
<gene>
    <name evidence="9" type="ORF">ACK2TP_13575</name>
</gene>
<feature type="transmembrane region" description="Helical" evidence="7">
    <location>
        <begin position="189"/>
        <end position="216"/>
    </location>
</feature>
<evidence type="ECO:0000256" key="4">
    <source>
        <dbReference type="ARBA" id="ARBA00022801"/>
    </source>
</evidence>
<sequence length="374" mass="39662">MRPGSIPFGHWFGVDLRLHLYTVVLLPLLAMLATVQDVSAGRGVLLFLLLMLAVLVRESARSLGRLAAGIPVDRLVITPVGALSSDGASDADENAPRWLALVGPLANFAAAIVMAMLAFSITSGVNFFQRHLAEPQHLLRAAIWLQIMLGALHLLPATPLDAGALLRTQFIRMRGKARGVRGAAGLSQAIGLGLMVFGGVTQEIVLMLLGGTVLLLSQLEAQRSVTNTAISTITVGDVMLSEWTSLSASDTVQDALERSAHSLQESFPVVRGPVVVGSITREALLGQLRAEGNGYVQGSMSRDLVIAAPGDGLIATVQRLAGGSARGNVVPVMRDGQVVGMVTPQSLSPAMMSLGRVRRYRTQTEREDDNERNG</sequence>
<dbReference type="InterPro" id="IPR000644">
    <property type="entry name" value="CBS_dom"/>
</dbReference>
<reference evidence="9 10" key="1">
    <citation type="submission" date="2024-12" db="EMBL/GenBank/DDBJ databases">
        <authorList>
            <person name="Lee Y."/>
        </authorList>
    </citation>
    <scope>NUCLEOTIDE SEQUENCE [LARGE SCALE GENOMIC DNA]</scope>
    <source>
        <strain evidence="9 10">03SUJ4</strain>
    </source>
</reference>
<protein>
    <submittedName>
        <fullName evidence="9">CBS domain-containing protein</fullName>
    </submittedName>
</protein>
<name>A0ABW9KQK7_9BACT</name>
<evidence type="ECO:0000256" key="7">
    <source>
        <dbReference type="SAM" id="Phobius"/>
    </source>
</evidence>
<evidence type="ECO:0000256" key="1">
    <source>
        <dbReference type="ARBA" id="ARBA00001947"/>
    </source>
</evidence>
<evidence type="ECO:0000256" key="5">
    <source>
        <dbReference type="ARBA" id="ARBA00022833"/>
    </source>
</evidence>